<evidence type="ECO:0000256" key="6">
    <source>
        <dbReference type="ARBA" id="ARBA00022989"/>
    </source>
</evidence>
<evidence type="ECO:0000256" key="5">
    <source>
        <dbReference type="ARBA" id="ARBA00022692"/>
    </source>
</evidence>
<organism evidence="14 15">
    <name type="scientific">Laodelphax striatellus</name>
    <name type="common">Small brown planthopper</name>
    <name type="synonym">Delphax striatella</name>
    <dbReference type="NCBI Taxonomy" id="195883"/>
    <lineage>
        <taxon>Eukaryota</taxon>
        <taxon>Metazoa</taxon>
        <taxon>Ecdysozoa</taxon>
        <taxon>Arthropoda</taxon>
        <taxon>Hexapoda</taxon>
        <taxon>Insecta</taxon>
        <taxon>Pterygota</taxon>
        <taxon>Neoptera</taxon>
        <taxon>Paraneoptera</taxon>
        <taxon>Hemiptera</taxon>
        <taxon>Auchenorrhyncha</taxon>
        <taxon>Fulgoroidea</taxon>
        <taxon>Delphacidae</taxon>
        <taxon>Criomorphinae</taxon>
        <taxon>Laodelphax</taxon>
    </lineage>
</organism>
<evidence type="ECO:0000256" key="7">
    <source>
        <dbReference type="ARBA" id="ARBA00023053"/>
    </source>
</evidence>
<comment type="subcellular location">
    <subcellularLocation>
        <location evidence="1">Membrane</location>
        <topology evidence="1">Multi-pass membrane protein</topology>
    </subcellularLocation>
</comment>
<dbReference type="PANTHER" id="PTHR11690">
    <property type="entry name" value="AMILORIDE-SENSITIVE SODIUM CHANNEL-RELATED"/>
    <property type="match status" value="1"/>
</dbReference>
<gene>
    <name evidence="14" type="ORF">LSTR_LSTR005115</name>
</gene>
<dbReference type="OrthoDB" id="6021021at2759"/>
<dbReference type="AlphaFoldDB" id="A0A482WPT0"/>
<name>A0A482WPT0_LAOST</name>
<dbReference type="Gene3D" id="1.10.287.820">
    <property type="entry name" value="Acid-sensing ion channel domain"/>
    <property type="match status" value="1"/>
</dbReference>
<evidence type="ECO:0000256" key="2">
    <source>
        <dbReference type="ARBA" id="ARBA00007193"/>
    </source>
</evidence>
<dbReference type="Proteomes" id="UP000291343">
    <property type="component" value="Unassembled WGS sequence"/>
</dbReference>
<evidence type="ECO:0000256" key="13">
    <source>
        <dbReference type="SAM" id="Phobius"/>
    </source>
</evidence>
<keyword evidence="11 12" id="KW-0407">Ion channel</keyword>
<keyword evidence="9 13" id="KW-0472">Membrane</keyword>
<keyword evidence="3 12" id="KW-0813">Transport</keyword>
<evidence type="ECO:0000256" key="10">
    <source>
        <dbReference type="ARBA" id="ARBA00023201"/>
    </source>
</evidence>
<protein>
    <submittedName>
        <fullName evidence="14">Uncharacterized protein</fullName>
    </submittedName>
</protein>
<dbReference type="EMBL" id="QKKF02028001">
    <property type="protein sequence ID" value="RZF35587.1"/>
    <property type="molecule type" value="Genomic_DNA"/>
</dbReference>
<keyword evidence="6 13" id="KW-1133">Transmembrane helix</keyword>
<feature type="transmembrane region" description="Helical" evidence="13">
    <location>
        <begin position="423"/>
        <end position="447"/>
    </location>
</feature>
<evidence type="ECO:0000256" key="4">
    <source>
        <dbReference type="ARBA" id="ARBA00022461"/>
    </source>
</evidence>
<keyword evidence="4 12" id="KW-0894">Sodium channel</keyword>
<keyword evidence="8 12" id="KW-0406">Ion transport</keyword>
<dbReference type="Pfam" id="PF00858">
    <property type="entry name" value="ASC"/>
    <property type="match status" value="1"/>
</dbReference>
<dbReference type="GO" id="GO:0015280">
    <property type="term" value="F:ligand-gated sodium channel activity"/>
    <property type="evidence" value="ECO:0007669"/>
    <property type="project" value="TreeGrafter"/>
</dbReference>
<reference evidence="14 15" key="1">
    <citation type="journal article" date="2017" name="Gigascience">
        <title>Genome sequence of the small brown planthopper, Laodelphax striatellus.</title>
        <authorList>
            <person name="Zhu J."/>
            <person name="Jiang F."/>
            <person name="Wang X."/>
            <person name="Yang P."/>
            <person name="Bao Y."/>
            <person name="Zhao W."/>
            <person name="Wang W."/>
            <person name="Lu H."/>
            <person name="Wang Q."/>
            <person name="Cui N."/>
            <person name="Li J."/>
            <person name="Chen X."/>
            <person name="Luo L."/>
            <person name="Yu J."/>
            <person name="Kang L."/>
            <person name="Cui F."/>
        </authorList>
    </citation>
    <scope>NUCLEOTIDE SEQUENCE [LARGE SCALE GENOMIC DNA]</scope>
    <source>
        <strain evidence="14">Lst14</strain>
    </source>
</reference>
<dbReference type="InParanoid" id="A0A482WPT0"/>
<dbReference type="PANTHER" id="PTHR11690:SF300">
    <property type="entry name" value="PICKPOCKET PROTEIN 19"/>
    <property type="match status" value="1"/>
</dbReference>
<dbReference type="STRING" id="195883.A0A482WPT0"/>
<dbReference type="InterPro" id="IPR001873">
    <property type="entry name" value="ENaC"/>
</dbReference>
<keyword evidence="10 12" id="KW-0739">Sodium transport</keyword>
<evidence type="ECO:0000256" key="8">
    <source>
        <dbReference type="ARBA" id="ARBA00023065"/>
    </source>
</evidence>
<keyword evidence="15" id="KW-1185">Reference proteome</keyword>
<accession>A0A482WPT0</accession>
<evidence type="ECO:0000313" key="15">
    <source>
        <dbReference type="Proteomes" id="UP000291343"/>
    </source>
</evidence>
<proteinExistence type="inferred from homology"/>
<evidence type="ECO:0000256" key="3">
    <source>
        <dbReference type="ARBA" id="ARBA00022448"/>
    </source>
</evidence>
<keyword evidence="5 12" id="KW-0812">Transmembrane</keyword>
<evidence type="ECO:0000313" key="14">
    <source>
        <dbReference type="EMBL" id="RZF35587.1"/>
    </source>
</evidence>
<evidence type="ECO:0000256" key="9">
    <source>
        <dbReference type="ARBA" id="ARBA00023136"/>
    </source>
</evidence>
<evidence type="ECO:0000256" key="12">
    <source>
        <dbReference type="RuleBase" id="RU000679"/>
    </source>
</evidence>
<evidence type="ECO:0000256" key="1">
    <source>
        <dbReference type="ARBA" id="ARBA00004141"/>
    </source>
</evidence>
<evidence type="ECO:0000256" key="11">
    <source>
        <dbReference type="ARBA" id="ARBA00023303"/>
    </source>
</evidence>
<dbReference type="GO" id="GO:0005886">
    <property type="term" value="C:plasma membrane"/>
    <property type="evidence" value="ECO:0007669"/>
    <property type="project" value="TreeGrafter"/>
</dbReference>
<sequence length="509" mass="58779">MVLKTSNIPYSISSYPVPAITVCDAFGLDMFSLPEDVSEDANILYEMNFTRFVEIVLPNHGLDGTNSGIVKSLTPSNNSKVFRVRDKFFLDLFNSRTFKNQESIDSSFISDASLASDGPFMCYDSLTHHGYCFTCNIVPPSVMFNNNTVHHYFKPTFSIDPNATVENLGEKILGYPSAVVKSIKNQSIKTHKYPSLNKSPIYTFTHKTCGEPNKNVSNECKLTDQYKSHHRHFAFYTIHSPWDMPSPFMRWYYDKRFINKELQILVNFSSLLMFEDKASIEKQAKDRKCFRPLEKQLVFFKYYTRRNCLLECFTKKILDKCGCVPYFLPHTEDTDICEHEDTKACASKIMDDASVQASWVACGCYGACNHTQYRAISREIIPQPDRITQYTMVLRDDTVYPSIRTSAETLEEVVVSSMTYLDMFFGVSLISLVEIAYYSLLIVMEYLGIDRSIRKIITGRLERKQKRQVFTVDQCPSVDKLESEGQYEKCQFETNNLKKRIHLLHRIEF</sequence>
<keyword evidence="7" id="KW-0915">Sodium</keyword>
<comment type="similarity">
    <text evidence="2 12">Belongs to the amiloride-sensitive sodium channel (TC 1.A.6) family.</text>
</comment>
<comment type="caution">
    <text evidence="14">The sequence shown here is derived from an EMBL/GenBank/DDBJ whole genome shotgun (WGS) entry which is preliminary data.</text>
</comment>